<dbReference type="Gene3D" id="3.30.390.10">
    <property type="entry name" value="Enolase-like, N-terminal domain"/>
    <property type="match status" value="1"/>
</dbReference>
<dbReference type="Gene3D" id="1.25.10.10">
    <property type="entry name" value="Leucine-rich Repeat Variant"/>
    <property type="match status" value="1"/>
</dbReference>
<dbReference type="InterPro" id="IPR020811">
    <property type="entry name" value="Enolase_N"/>
</dbReference>
<feature type="domain" description="Enolase N-terminal" evidence="1">
    <location>
        <begin position="207"/>
        <end position="275"/>
    </location>
</feature>
<comment type="caution">
    <text evidence="2">The sequence shown here is derived from an EMBL/GenBank/DDBJ whole genome shotgun (WGS) entry which is preliminary data.</text>
</comment>
<dbReference type="EMBL" id="JBBNAF010000008">
    <property type="protein sequence ID" value="KAK9120765.1"/>
    <property type="molecule type" value="Genomic_DNA"/>
</dbReference>
<dbReference type="SUPFAM" id="SSF54826">
    <property type="entry name" value="Enolase N-terminal domain-like"/>
    <property type="match status" value="1"/>
</dbReference>
<sequence>MDESPSPTNIFRKATLQRIDCPEGTVPIKRVGKDELRASKRFFESIPSRANEVSPQASKYLGVYQAVAKLNGGDKGIRSAISVQKLENVAANHWSTGQVWVSNDLDDGYINSLWAGWIAVGSAGDWSLESPKPLPLFAVCQRLDSGESDERIRGSLSFSVNEVFSRAFCRHRRISPRRCLLYLSPSVPRCRRLLYPSSSFALSVAVVSSLHGRHCFRDAADQTAIDNYMVQQLDGTVNEWGWCTQKLGANAILAVSLAICKAGASVKKVPLYKGAPTNHVADFEQDESDSDSEKQQKLVISGRWKYLPIVLAFDFMRDEEIRKGALNTLATAYKSLGNEIWRYVGKLTDAQKSMLDDRFKWKSREMDKKREGKPREARAVLRRSVRDNGCVSIF</sequence>
<protein>
    <recommendedName>
        <fullName evidence="1">Enolase N-terminal domain-containing protein</fullName>
    </recommendedName>
</protein>
<accession>A0AAP0IT81</accession>
<dbReference type="InterPro" id="IPR045110">
    <property type="entry name" value="XMAP215"/>
</dbReference>
<name>A0AAP0IT81_9MAGN</name>
<dbReference type="Pfam" id="PF03952">
    <property type="entry name" value="Enolase_N"/>
    <property type="match status" value="1"/>
</dbReference>
<dbReference type="Proteomes" id="UP001420932">
    <property type="component" value="Unassembled WGS sequence"/>
</dbReference>
<dbReference type="SMART" id="SM01193">
    <property type="entry name" value="Enolase_N"/>
    <property type="match status" value="1"/>
</dbReference>
<dbReference type="GO" id="GO:0061863">
    <property type="term" value="F:microtubule plus end polymerase"/>
    <property type="evidence" value="ECO:0007669"/>
    <property type="project" value="InterPro"/>
</dbReference>
<keyword evidence="3" id="KW-1185">Reference proteome</keyword>
<dbReference type="InterPro" id="IPR011989">
    <property type="entry name" value="ARM-like"/>
</dbReference>
<dbReference type="AlphaFoldDB" id="A0AAP0IT81"/>
<evidence type="ECO:0000313" key="3">
    <source>
        <dbReference type="Proteomes" id="UP001420932"/>
    </source>
</evidence>
<organism evidence="2 3">
    <name type="scientific">Stephania yunnanensis</name>
    <dbReference type="NCBI Taxonomy" id="152371"/>
    <lineage>
        <taxon>Eukaryota</taxon>
        <taxon>Viridiplantae</taxon>
        <taxon>Streptophyta</taxon>
        <taxon>Embryophyta</taxon>
        <taxon>Tracheophyta</taxon>
        <taxon>Spermatophyta</taxon>
        <taxon>Magnoliopsida</taxon>
        <taxon>Ranunculales</taxon>
        <taxon>Menispermaceae</taxon>
        <taxon>Menispermoideae</taxon>
        <taxon>Cissampelideae</taxon>
        <taxon>Stephania</taxon>
    </lineage>
</organism>
<dbReference type="GO" id="GO:0051010">
    <property type="term" value="F:microtubule plus-end binding"/>
    <property type="evidence" value="ECO:0007669"/>
    <property type="project" value="InterPro"/>
</dbReference>
<proteinExistence type="predicted"/>
<dbReference type="GO" id="GO:0007051">
    <property type="term" value="P:spindle organization"/>
    <property type="evidence" value="ECO:0007669"/>
    <property type="project" value="InterPro"/>
</dbReference>
<reference evidence="2 3" key="1">
    <citation type="submission" date="2024-01" db="EMBL/GenBank/DDBJ databases">
        <title>Genome assemblies of Stephania.</title>
        <authorList>
            <person name="Yang L."/>
        </authorList>
    </citation>
    <scope>NUCLEOTIDE SEQUENCE [LARGE SCALE GENOMIC DNA]</scope>
    <source>
        <strain evidence="2">YNDBR</strain>
        <tissue evidence="2">Leaf</tissue>
    </source>
</reference>
<dbReference type="InterPro" id="IPR029017">
    <property type="entry name" value="Enolase-like_N"/>
</dbReference>
<gene>
    <name evidence="2" type="ORF">Syun_018382</name>
</gene>
<dbReference type="GO" id="GO:0030951">
    <property type="term" value="P:establishment or maintenance of microtubule cytoskeleton polarity"/>
    <property type="evidence" value="ECO:0007669"/>
    <property type="project" value="InterPro"/>
</dbReference>
<evidence type="ECO:0000313" key="2">
    <source>
        <dbReference type="EMBL" id="KAK9120765.1"/>
    </source>
</evidence>
<dbReference type="PANTHER" id="PTHR12609">
    <property type="entry name" value="MICROTUBULE ASSOCIATED PROTEIN XMAP215"/>
    <property type="match status" value="1"/>
</dbReference>
<evidence type="ECO:0000259" key="1">
    <source>
        <dbReference type="SMART" id="SM01193"/>
    </source>
</evidence>
<dbReference type="GO" id="GO:0046785">
    <property type="term" value="P:microtubule polymerization"/>
    <property type="evidence" value="ECO:0007669"/>
    <property type="project" value="InterPro"/>
</dbReference>